<evidence type="ECO:0000256" key="1">
    <source>
        <dbReference type="SAM" id="MobiDB-lite"/>
    </source>
</evidence>
<keyword evidence="5" id="KW-1185">Reference proteome</keyword>
<dbReference type="Proteomes" id="UP000542342">
    <property type="component" value="Unassembled WGS sequence"/>
</dbReference>
<reference evidence="4 5" key="1">
    <citation type="submission" date="2020-07" db="EMBL/GenBank/DDBJ databases">
        <title>Thermogemmata thermophila gen. nov., sp. nov., a novel moderate thermophilic planctomycete from a Kamchatka hot spring.</title>
        <authorList>
            <person name="Elcheninov A.G."/>
            <person name="Podosokorskaya O.A."/>
            <person name="Kovaleva O.L."/>
            <person name="Novikov A."/>
            <person name="Bonch-Osmolovskaya E.A."/>
            <person name="Toshchakov S.V."/>
            <person name="Kublanov I.V."/>
        </authorList>
    </citation>
    <scope>NUCLEOTIDE SEQUENCE [LARGE SCALE GENOMIC DNA]</scope>
    <source>
        <strain evidence="4 5">2918</strain>
    </source>
</reference>
<dbReference type="PANTHER" id="PTHR35889">
    <property type="entry name" value="CYCLOINULO-OLIGOSACCHARIDE FRUCTANOTRANSFERASE-RELATED"/>
    <property type="match status" value="1"/>
</dbReference>
<accession>A0A7V8VGV3</accession>
<dbReference type="Pfam" id="PF07587">
    <property type="entry name" value="PSD1"/>
    <property type="match status" value="1"/>
</dbReference>
<gene>
    <name evidence="4" type="ORF">H0921_16100</name>
</gene>
<organism evidence="4 5">
    <name type="scientific">Thermogemmata fonticola</name>
    <dbReference type="NCBI Taxonomy" id="2755323"/>
    <lineage>
        <taxon>Bacteria</taxon>
        <taxon>Pseudomonadati</taxon>
        <taxon>Planctomycetota</taxon>
        <taxon>Planctomycetia</taxon>
        <taxon>Gemmatales</taxon>
        <taxon>Gemmataceae</taxon>
        <taxon>Thermogemmata</taxon>
    </lineage>
</organism>
<evidence type="ECO:0000313" key="4">
    <source>
        <dbReference type="EMBL" id="MBA2227681.1"/>
    </source>
</evidence>
<proteinExistence type="predicted"/>
<dbReference type="EMBL" id="JACEFB010000017">
    <property type="protein sequence ID" value="MBA2227681.1"/>
    <property type="molecule type" value="Genomic_DNA"/>
</dbReference>
<feature type="region of interest" description="Disordered" evidence="1">
    <location>
        <begin position="514"/>
        <end position="537"/>
    </location>
</feature>
<dbReference type="AlphaFoldDB" id="A0A7V8VGV3"/>
<name>A0A7V8VGV3_9BACT</name>
<feature type="domain" description="DUF1553" evidence="3">
    <location>
        <begin position="546"/>
        <end position="778"/>
    </location>
</feature>
<dbReference type="Pfam" id="PF07583">
    <property type="entry name" value="PSCyt2"/>
    <property type="match status" value="1"/>
</dbReference>
<feature type="domain" description="DUF1549" evidence="2">
    <location>
        <begin position="251"/>
        <end position="467"/>
    </location>
</feature>
<dbReference type="RefSeq" id="WP_194539544.1">
    <property type="nucleotide sequence ID" value="NZ_JACEFB010000017.1"/>
</dbReference>
<evidence type="ECO:0000259" key="2">
    <source>
        <dbReference type="Pfam" id="PF07583"/>
    </source>
</evidence>
<comment type="caution">
    <text evidence="4">The sequence shown here is derived from an EMBL/GenBank/DDBJ whole genome shotgun (WGS) entry which is preliminary data.</text>
</comment>
<evidence type="ECO:0000313" key="5">
    <source>
        <dbReference type="Proteomes" id="UP000542342"/>
    </source>
</evidence>
<dbReference type="InterPro" id="IPR022655">
    <property type="entry name" value="DUF1553"/>
</dbReference>
<dbReference type="PANTHER" id="PTHR35889:SF3">
    <property type="entry name" value="F-BOX DOMAIN-CONTAINING PROTEIN"/>
    <property type="match status" value="1"/>
</dbReference>
<dbReference type="Gene3D" id="2.60.40.1080">
    <property type="match status" value="1"/>
</dbReference>
<dbReference type="InterPro" id="IPR011444">
    <property type="entry name" value="DUF1549"/>
</dbReference>
<protein>
    <submittedName>
        <fullName evidence="4">DUF1549 domain-containing protein</fullName>
    </submittedName>
</protein>
<sequence length="806" mass="90720">MKTERCHWTPSLRLGIAAGLFVLFAPSGQGAVPLPTGGEIATVDFERHLMGLLTKAGCNMGSCHGSFQGKNGFRLSLFGYEPAMDYAALTRDNLGRRLNPQQPEASLLLLKATGQVPHEGGMRFGKGSWMYQMFVEWVRQGAKWTPGSGTVERLEVVPGDFALLADGKSLQVRVTAHFADGSQEEVTPFCDFKISDDAVAHLSPLGQLTPKQPGDAALTVLYRGQVRSIRVLVPAPRREAAYPTLPEHNFIDREVFAKLRLLNIVPADLAPDAVFLRRVYIDTIGQLPTPEEVRAFLADTDPKKREKLIDRLLAHPLHAALWATKLSDVTGNNTQALENPAQIQPRRSQMWQDWLRKRIADNVPYDQIVRDILTATSRDDMTPEEWIAFAQRVDEQMLAGAQTDYPSKKTLDLFWRRQQQVPIEQWGEKVAAAFLGIRLECAQCHKHPTDRWTQEDYWAFANIFAGVIYQNNQFSSPEVRKLVDAVNAQRRAKVTQQNQAILLRELFVPRQIPNNRLRPNPGTGRVPTPKALGGPEIPLQAGVDPRLRLVEWMTRPDNPFFARAFVNRVWAHYFGIGLVHPVDDFSQANPPSNPRLLDALAQEFIRSGYNIRHLEKLILTSRTYQLDSTVNDSNKFDTNNYSRAYIRPLMAEQVVDILNCALGVNEPFTGPDAVFNGMKMIEVGSSRLVGNVAYVLRIFGRPPRTTACDCERAMEPALPQTLFRMTDPSLLAKFNQPQGRAVQLARSRLSNEEVTDELFLATLSRYPTAQEKAAALEHFRTARTRQEAIIDILWALINTREFILNH</sequence>
<evidence type="ECO:0000259" key="3">
    <source>
        <dbReference type="Pfam" id="PF07587"/>
    </source>
</evidence>